<accession>A0A6J6P433</accession>
<protein>
    <submittedName>
        <fullName evidence="1">Unannotated protein</fullName>
    </submittedName>
</protein>
<reference evidence="1" key="1">
    <citation type="submission" date="2020-05" db="EMBL/GenBank/DDBJ databases">
        <authorList>
            <person name="Chiriac C."/>
            <person name="Salcher M."/>
            <person name="Ghai R."/>
            <person name="Kavagutti S V."/>
        </authorList>
    </citation>
    <scope>NUCLEOTIDE SEQUENCE</scope>
</reference>
<sequence>MPTEGVIVDWCAPPSGARVTPDGVPVIINRAPE</sequence>
<dbReference type="AlphaFoldDB" id="A0A6J6P433"/>
<evidence type="ECO:0000313" key="1">
    <source>
        <dbReference type="EMBL" id="CAB4691408.1"/>
    </source>
</evidence>
<name>A0A6J6P433_9ZZZZ</name>
<gene>
    <name evidence="1" type="ORF">UFOPK2360_01166</name>
</gene>
<dbReference type="EMBL" id="CAEZXH010000087">
    <property type="protein sequence ID" value="CAB4691408.1"/>
    <property type="molecule type" value="Genomic_DNA"/>
</dbReference>
<organism evidence="1">
    <name type="scientific">freshwater metagenome</name>
    <dbReference type="NCBI Taxonomy" id="449393"/>
    <lineage>
        <taxon>unclassified sequences</taxon>
        <taxon>metagenomes</taxon>
        <taxon>ecological metagenomes</taxon>
    </lineage>
</organism>
<proteinExistence type="predicted"/>